<evidence type="ECO:0000256" key="8">
    <source>
        <dbReference type="ARBA" id="ARBA00023004"/>
    </source>
</evidence>
<evidence type="ECO:0000256" key="12">
    <source>
        <dbReference type="ARBA" id="ARBA00023170"/>
    </source>
</evidence>
<evidence type="ECO:0000256" key="9">
    <source>
        <dbReference type="ARBA" id="ARBA00023065"/>
    </source>
</evidence>
<evidence type="ECO:0000256" key="4">
    <source>
        <dbReference type="ARBA" id="ARBA00022452"/>
    </source>
</evidence>
<keyword evidence="13 14" id="KW-0998">Cell outer membrane</keyword>
<keyword evidence="10 15" id="KW-0798">TonB box</keyword>
<evidence type="ECO:0000256" key="15">
    <source>
        <dbReference type="RuleBase" id="RU003357"/>
    </source>
</evidence>
<keyword evidence="6 14" id="KW-0812">Transmembrane</keyword>
<organism evidence="19 20">
    <name type="scientific">Halodurantibacterium flavum</name>
    <dbReference type="NCBI Taxonomy" id="1382802"/>
    <lineage>
        <taxon>Bacteria</taxon>
        <taxon>Pseudomonadati</taxon>
        <taxon>Pseudomonadota</taxon>
        <taxon>Alphaproteobacteria</taxon>
        <taxon>Rhodobacterales</taxon>
        <taxon>Paracoccaceae</taxon>
        <taxon>Halodurantibacterium</taxon>
    </lineage>
</organism>
<evidence type="ECO:0000313" key="19">
    <source>
        <dbReference type="EMBL" id="MFD1911269.1"/>
    </source>
</evidence>
<feature type="chain" id="PRO_5045182841" evidence="16">
    <location>
        <begin position="44"/>
        <end position="721"/>
    </location>
</feature>
<dbReference type="Pfam" id="PF00593">
    <property type="entry name" value="TonB_dep_Rec_b-barrel"/>
    <property type="match status" value="1"/>
</dbReference>
<gene>
    <name evidence="19" type="ORF">ACFSGJ_03460</name>
</gene>
<dbReference type="InterPro" id="IPR000531">
    <property type="entry name" value="Beta-barrel_TonB"/>
</dbReference>
<evidence type="ECO:0000313" key="20">
    <source>
        <dbReference type="Proteomes" id="UP001597353"/>
    </source>
</evidence>
<dbReference type="InterPro" id="IPR036942">
    <property type="entry name" value="Beta-barrel_TonB_sf"/>
</dbReference>
<dbReference type="Gene3D" id="2.40.170.20">
    <property type="entry name" value="TonB-dependent receptor, beta-barrel domain"/>
    <property type="match status" value="1"/>
</dbReference>
<dbReference type="InterPro" id="IPR039426">
    <property type="entry name" value="TonB-dep_rcpt-like"/>
</dbReference>
<feature type="signal peptide" evidence="16">
    <location>
        <begin position="1"/>
        <end position="43"/>
    </location>
</feature>
<evidence type="ECO:0000256" key="5">
    <source>
        <dbReference type="ARBA" id="ARBA00022496"/>
    </source>
</evidence>
<dbReference type="PANTHER" id="PTHR32552">
    <property type="entry name" value="FERRICHROME IRON RECEPTOR-RELATED"/>
    <property type="match status" value="1"/>
</dbReference>
<comment type="subcellular location">
    <subcellularLocation>
        <location evidence="1 14">Cell outer membrane</location>
        <topology evidence="1 14">Multi-pass membrane protein</topology>
    </subcellularLocation>
</comment>
<evidence type="ECO:0000259" key="18">
    <source>
        <dbReference type="Pfam" id="PF07715"/>
    </source>
</evidence>
<dbReference type="Gene3D" id="2.170.130.10">
    <property type="entry name" value="TonB-dependent receptor, plug domain"/>
    <property type="match status" value="1"/>
</dbReference>
<dbReference type="RefSeq" id="WP_390259515.1">
    <property type="nucleotide sequence ID" value="NZ_JBHUGH010000002.1"/>
</dbReference>
<dbReference type="InterPro" id="IPR012910">
    <property type="entry name" value="Plug_dom"/>
</dbReference>
<dbReference type="InterPro" id="IPR010105">
    <property type="entry name" value="TonB_sidphr_rcpt"/>
</dbReference>
<keyword evidence="3 14" id="KW-0813">Transport</keyword>
<keyword evidence="9" id="KW-0406">Ion transport</keyword>
<dbReference type="PROSITE" id="PS52016">
    <property type="entry name" value="TONB_DEPENDENT_REC_3"/>
    <property type="match status" value="1"/>
</dbReference>
<evidence type="ECO:0000259" key="17">
    <source>
        <dbReference type="Pfam" id="PF00593"/>
    </source>
</evidence>
<evidence type="ECO:0000256" key="10">
    <source>
        <dbReference type="ARBA" id="ARBA00023077"/>
    </source>
</evidence>
<keyword evidence="12 19" id="KW-0675">Receptor</keyword>
<proteinExistence type="inferred from homology"/>
<evidence type="ECO:0000256" key="16">
    <source>
        <dbReference type="SAM" id="SignalP"/>
    </source>
</evidence>
<keyword evidence="7 16" id="KW-0732">Signal</keyword>
<comment type="similarity">
    <text evidence="2 14 15">Belongs to the TonB-dependent receptor family.</text>
</comment>
<comment type="caution">
    <text evidence="19">The sequence shown here is derived from an EMBL/GenBank/DDBJ whole genome shotgun (WGS) entry which is preliminary data.</text>
</comment>
<accession>A0ABW4S389</accession>
<protein>
    <submittedName>
        <fullName evidence="19">TonB-dependent siderophore receptor</fullName>
    </submittedName>
</protein>
<evidence type="ECO:0000256" key="1">
    <source>
        <dbReference type="ARBA" id="ARBA00004571"/>
    </source>
</evidence>
<dbReference type="NCBIfam" id="TIGR01783">
    <property type="entry name" value="TonB-siderophor"/>
    <property type="match status" value="1"/>
</dbReference>
<keyword evidence="11 14" id="KW-0472">Membrane</keyword>
<evidence type="ECO:0000256" key="6">
    <source>
        <dbReference type="ARBA" id="ARBA00022692"/>
    </source>
</evidence>
<keyword evidence="8" id="KW-0408">Iron</keyword>
<feature type="domain" description="TonB-dependent receptor-like beta-barrel" evidence="17">
    <location>
        <begin position="268"/>
        <end position="689"/>
    </location>
</feature>
<keyword evidence="5" id="KW-0410">Iron transport</keyword>
<feature type="domain" description="TonB-dependent receptor plug" evidence="18">
    <location>
        <begin position="93"/>
        <end position="195"/>
    </location>
</feature>
<dbReference type="SUPFAM" id="SSF56935">
    <property type="entry name" value="Porins"/>
    <property type="match status" value="1"/>
</dbReference>
<sequence>MATHPAGRGRPALFSPFSRAPVTRALAILLSGTALIHTGAALAQEAQETRAQETPETPQLLGTLVLHGASVMDEDSSIVAGYTATGSKTVNEVIDVPAQVSVVTARELETRAPETLTSALAYTASVSVDEYGSDNRYDFFRIRGFLQNGTGTYRDGLPLRTFNFTGGRIEPYSVQRIEVLKGSTSTLFGLNAPGGLVNVITKRPQNDPFGEVYSTVGDSHAELGFDMGAPLDENGEWTYRITGKWQDGQNQGDYLNDDRRYGAVALTWKPGDRTSLTLLGNIYRIEGNAGNSTPIGSRASRETYFGEPSFNRLDRDERSIGYEFSHDFGQGLSFRQNLRWSEFDFGLEQVYISDVVGSEAQRAAYSIDGNVRRFAVDNQLQFDTSFGDIDSRSLLGVEYVSDDLYEVQGAYTVGSVDIDRPVYCAPACLVHTGDTITDMTQETLGLYAQEELTFRDQWILTLGLRHDRVETDTAAGVSDRQTATTGRIGLTYKATPDLAFYANYSESFDPVSVGYTGLTGESLRPTEGTQYEIGVKYRPEGSDALISAAIFDLSQTNVPRYDVVGGVPAFWQIGQIDVQGLEIEGRMAMNDRLNLNFAYAYWDAKIVGGDNDGRRPILTPEHTASVWADYTLEGGAFDGIRLGGGARLLGSRYSDDTNAVRIGSAVVFDAMTSVPLGENTELAVNVSNLFDREYVASYNFTNSAAFYGDGRIVKATLRHRW</sequence>
<keyword evidence="4 14" id="KW-1134">Transmembrane beta strand</keyword>
<evidence type="ECO:0000256" key="3">
    <source>
        <dbReference type="ARBA" id="ARBA00022448"/>
    </source>
</evidence>
<dbReference type="Pfam" id="PF07715">
    <property type="entry name" value="Plug"/>
    <property type="match status" value="1"/>
</dbReference>
<evidence type="ECO:0000256" key="2">
    <source>
        <dbReference type="ARBA" id="ARBA00009810"/>
    </source>
</evidence>
<name>A0ABW4S389_9RHOB</name>
<dbReference type="EMBL" id="JBHUGH010000002">
    <property type="protein sequence ID" value="MFD1911269.1"/>
    <property type="molecule type" value="Genomic_DNA"/>
</dbReference>
<evidence type="ECO:0000256" key="14">
    <source>
        <dbReference type="PROSITE-ProRule" id="PRU01360"/>
    </source>
</evidence>
<dbReference type="CDD" id="cd01347">
    <property type="entry name" value="ligand_gated_channel"/>
    <property type="match status" value="1"/>
</dbReference>
<keyword evidence="20" id="KW-1185">Reference proteome</keyword>
<evidence type="ECO:0000256" key="11">
    <source>
        <dbReference type="ARBA" id="ARBA00023136"/>
    </source>
</evidence>
<dbReference type="PANTHER" id="PTHR32552:SF68">
    <property type="entry name" value="FERRICHROME OUTER MEMBRANE TRANSPORTER_PHAGE RECEPTOR"/>
    <property type="match status" value="1"/>
</dbReference>
<reference evidence="20" key="1">
    <citation type="journal article" date="2019" name="Int. J. Syst. Evol. Microbiol.">
        <title>The Global Catalogue of Microorganisms (GCM) 10K type strain sequencing project: providing services to taxonomists for standard genome sequencing and annotation.</title>
        <authorList>
            <consortium name="The Broad Institute Genomics Platform"/>
            <consortium name="The Broad Institute Genome Sequencing Center for Infectious Disease"/>
            <person name="Wu L."/>
            <person name="Ma J."/>
        </authorList>
    </citation>
    <scope>NUCLEOTIDE SEQUENCE [LARGE SCALE GENOMIC DNA]</scope>
    <source>
        <strain evidence="20">CGMCC 4.7242</strain>
    </source>
</reference>
<dbReference type="InterPro" id="IPR037066">
    <property type="entry name" value="Plug_dom_sf"/>
</dbReference>
<dbReference type="Proteomes" id="UP001597353">
    <property type="component" value="Unassembled WGS sequence"/>
</dbReference>
<evidence type="ECO:0000256" key="7">
    <source>
        <dbReference type="ARBA" id="ARBA00022729"/>
    </source>
</evidence>
<evidence type="ECO:0000256" key="13">
    <source>
        <dbReference type="ARBA" id="ARBA00023237"/>
    </source>
</evidence>